<evidence type="ECO:0000313" key="1">
    <source>
        <dbReference type="EMBL" id="CAI2387554.1"/>
    </source>
</evidence>
<dbReference type="AlphaFoldDB" id="A0AAD1YAK0"/>
<proteinExistence type="predicted"/>
<reference evidence="1" key="1">
    <citation type="submission" date="2023-07" db="EMBL/GenBank/DDBJ databases">
        <authorList>
            <consortium name="AG Swart"/>
            <person name="Singh M."/>
            <person name="Singh A."/>
            <person name="Seah K."/>
            <person name="Emmerich C."/>
        </authorList>
    </citation>
    <scope>NUCLEOTIDE SEQUENCE</scope>
    <source>
        <strain evidence="1">DP1</strain>
    </source>
</reference>
<sequence>MFSIIVLFWQCILAFLSEQIFNLIKIPPLVCVEFEKLITSCPFRFMHHSLKVWLVLVLKLSPHSSVGMISPLL</sequence>
<organism evidence="1 2">
    <name type="scientific">Euplotes crassus</name>
    <dbReference type="NCBI Taxonomy" id="5936"/>
    <lineage>
        <taxon>Eukaryota</taxon>
        <taxon>Sar</taxon>
        <taxon>Alveolata</taxon>
        <taxon>Ciliophora</taxon>
        <taxon>Intramacronucleata</taxon>
        <taxon>Spirotrichea</taxon>
        <taxon>Hypotrichia</taxon>
        <taxon>Euplotida</taxon>
        <taxon>Euplotidae</taxon>
        <taxon>Moneuplotes</taxon>
    </lineage>
</organism>
<gene>
    <name evidence="1" type="ORF">ECRASSUSDP1_LOCUS29187</name>
</gene>
<comment type="caution">
    <text evidence="1">The sequence shown here is derived from an EMBL/GenBank/DDBJ whole genome shotgun (WGS) entry which is preliminary data.</text>
</comment>
<protein>
    <submittedName>
        <fullName evidence="1">Uncharacterized protein</fullName>
    </submittedName>
</protein>
<evidence type="ECO:0000313" key="2">
    <source>
        <dbReference type="Proteomes" id="UP001295684"/>
    </source>
</evidence>
<accession>A0AAD1YAK0</accession>
<keyword evidence="2" id="KW-1185">Reference proteome</keyword>
<dbReference type="EMBL" id="CAMPGE010030055">
    <property type="protein sequence ID" value="CAI2387554.1"/>
    <property type="molecule type" value="Genomic_DNA"/>
</dbReference>
<name>A0AAD1YAK0_EUPCR</name>
<dbReference type="Proteomes" id="UP001295684">
    <property type="component" value="Unassembled WGS sequence"/>
</dbReference>